<feature type="compositionally biased region" description="Acidic residues" evidence="1">
    <location>
        <begin position="50"/>
        <end position="81"/>
    </location>
</feature>
<reference evidence="2 3" key="1">
    <citation type="journal article" date="2012" name="PLoS Pathog.">
        <title>Diverse lifestyles and strategies of plant pathogenesis encoded in the genomes of eighteen Dothideomycetes fungi.</title>
        <authorList>
            <person name="Ohm R.A."/>
            <person name="Feau N."/>
            <person name="Henrissat B."/>
            <person name="Schoch C.L."/>
            <person name="Horwitz B.A."/>
            <person name="Barry K.W."/>
            <person name="Condon B.J."/>
            <person name="Copeland A.C."/>
            <person name="Dhillon B."/>
            <person name="Glaser F."/>
            <person name="Hesse C.N."/>
            <person name="Kosti I."/>
            <person name="LaButti K."/>
            <person name="Lindquist E.A."/>
            <person name="Lucas S."/>
            <person name="Salamov A.A."/>
            <person name="Bradshaw R.E."/>
            <person name="Ciuffetti L."/>
            <person name="Hamelin R.C."/>
            <person name="Kema G.H.J."/>
            <person name="Lawrence C."/>
            <person name="Scott J.A."/>
            <person name="Spatafora J.W."/>
            <person name="Turgeon B.G."/>
            <person name="de Wit P.J.G.M."/>
            <person name="Zhong S."/>
            <person name="Goodwin S.B."/>
            <person name="Grigoriev I.V."/>
        </authorList>
    </citation>
    <scope>NUCLEOTIDE SEQUENCE [LARGE SCALE GENOMIC DNA]</scope>
    <source>
        <strain evidence="2 3">CIRAD86</strain>
    </source>
</reference>
<dbReference type="EMBL" id="KB446557">
    <property type="protein sequence ID" value="EME84029.1"/>
    <property type="molecule type" value="Genomic_DNA"/>
</dbReference>
<dbReference type="GeneID" id="19336081"/>
<protein>
    <submittedName>
        <fullName evidence="2">Uncharacterized protein</fullName>
    </submittedName>
</protein>
<name>M2ZYK1_PSEFD</name>
<organism evidence="2 3">
    <name type="scientific">Pseudocercospora fijiensis (strain CIRAD86)</name>
    <name type="common">Black leaf streak disease fungus</name>
    <name type="synonym">Mycosphaerella fijiensis</name>
    <dbReference type="NCBI Taxonomy" id="383855"/>
    <lineage>
        <taxon>Eukaryota</taxon>
        <taxon>Fungi</taxon>
        <taxon>Dikarya</taxon>
        <taxon>Ascomycota</taxon>
        <taxon>Pezizomycotina</taxon>
        <taxon>Dothideomycetes</taxon>
        <taxon>Dothideomycetidae</taxon>
        <taxon>Mycosphaerellales</taxon>
        <taxon>Mycosphaerellaceae</taxon>
        <taxon>Pseudocercospora</taxon>
    </lineage>
</organism>
<dbReference type="KEGG" id="pfj:MYCFIDRAFT_202862"/>
<feature type="region of interest" description="Disordered" evidence="1">
    <location>
        <begin position="43"/>
        <end position="81"/>
    </location>
</feature>
<evidence type="ECO:0000313" key="2">
    <source>
        <dbReference type="EMBL" id="EME84029.1"/>
    </source>
</evidence>
<keyword evidence="3" id="KW-1185">Reference proteome</keyword>
<sequence length="174" mass="20510">MMSSLCRITGDMRIMSHGMIFDVKQLSYWRSDNPEGMRCAHADERIDDNRYDEDDVEDVAQNDDDEEGDDEEDEEIEDEDENIVFEEAIRHIYARKILLSSRSPEKYPIWSELFEEIAKYLQGRPDTLLQKAQKLNESRTLFPWLVEIGLLGQRKDGRCRLAQGMRSKFREQGR</sequence>
<proteinExistence type="predicted"/>
<evidence type="ECO:0000313" key="3">
    <source>
        <dbReference type="Proteomes" id="UP000016932"/>
    </source>
</evidence>
<dbReference type="Proteomes" id="UP000016932">
    <property type="component" value="Unassembled WGS sequence"/>
</dbReference>
<dbReference type="RefSeq" id="XP_007924653.1">
    <property type="nucleotide sequence ID" value="XM_007926462.1"/>
</dbReference>
<dbReference type="VEuPathDB" id="FungiDB:MYCFIDRAFT_202862"/>
<dbReference type="HOGENOM" id="CLU_1540736_0_0_1"/>
<gene>
    <name evidence="2" type="ORF">MYCFIDRAFT_202862</name>
</gene>
<accession>M2ZYK1</accession>
<evidence type="ECO:0000256" key="1">
    <source>
        <dbReference type="SAM" id="MobiDB-lite"/>
    </source>
</evidence>
<dbReference type="AlphaFoldDB" id="M2ZYK1"/>